<protein>
    <submittedName>
        <fullName evidence="4">LytT family two-component system sensor histidine kinase NatK</fullName>
    </submittedName>
</protein>
<accession>A0A4R2P511</accession>
<keyword evidence="2" id="KW-0812">Transmembrane</keyword>
<sequence length="329" mass="37290">MNLRNWIHLIILSICFAVHLFFFINLFIHLPWPILLVCIVMTGAALCCYKFLKICNTTLHRLLTITQMLLPVAYICNHGWLQVILLIIISIIIEMMRSLNCKGMAVHSREIKHLEKALESANLTFLDLRLERHDYMKHITSLQFLLEKGAYKDSIAYMKRLIGSYEDTHEAIKGEESAVGAILYQSKKLAKLKKVQVTYNLDAALSSLPLSLKEKTAFLENILGNAIDAAASFQKEKGEKASVTVECVQKQGFFVLICKNDTLPIPNSVLDHLFQKQGLTTKNGTHEGLGTTIIRRIVDQHIGYLEFKYKKETFTLKIKLPAIVGSEEG</sequence>
<evidence type="ECO:0000256" key="2">
    <source>
        <dbReference type="SAM" id="Phobius"/>
    </source>
</evidence>
<comment type="caution">
    <text evidence="4">The sequence shown here is derived from an EMBL/GenBank/DDBJ whole genome shotgun (WGS) entry which is preliminary data.</text>
</comment>
<evidence type="ECO:0000313" key="4">
    <source>
        <dbReference type="EMBL" id="TCP29041.1"/>
    </source>
</evidence>
<name>A0A4R2P511_9BACL</name>
<dbReference type="Gene3D" id="3.30.565.10">
    <property type="entry name" value="Histidine kinase-like ATPase, C-terminal domain"/>
    <property type="match status" value="1"/>
</dbReference>
<dbReference type="InterPro" id="IPR032834">
    <property type="entry name" value="NatK-like_C"/>
</dbReference>
<feature type="domain" description="Sensor histidine kinase NatK-like C-terminal" evidence="3">
    <location>
        <begin position="219"/>
        <end position="321"/>
    </location>
</feature>
<keyword evidence="1" id="KW-0175">Coiled coil</keyword>
<keyword evidence="4" id="KW-0808">Transferase</keyword>
<feature type="coiled-coil region" evidence="1">
    <location>
        <begin position="104"/>
        <end position="131"/>
    </location>
</feature>
<keyword evidence="2" id="KW-1133">Transmembrane helix</keyword>
<feature type="transmembrane region" description="Helical" evidence="2">
    <location>
        <begin position="34"/>
        <end position="52"/>
    </location>
</feature>
<keyword evidence="2" id="KW-0472">Membrane</keyword>
<keyword evidence="4" id="KW-0418">Kinase</keyword>
<dbReference type="SUPFAM" id="SSF55874">
    <property type="entry name" value="ATPase domain of HSP90 chaperone/DNA topoisomerase II/histidine kinase"/>
    <property type="match status" value="1"/>
</dbReference>
<dbReference type="AlphaFoldDB" id="A0A4R2P511"/>
<keyword evidence="5" id="KW-1185">Reference proteome</keyword>
<dbReference type="GO" id="GO:0016301">
    <property type="term" value="F:kinase activity"/>
    <property type="evidence" value="ECO:0007669"/>
    <property type="project" value="UniProtKB-KW"/>
</dbReference>
<gene>
    <name evidence="4" type="ORF">EV207_11377</name>
</gene>
<reference evidence="4 5" key="1">
    <citation type="submission" date="2019-03" db="EMBL/GenBank/DDBJ databases">
        <title>Genomic Encyclopedia of Type Strains, Phase IV (KMG-IV): sequencing the most valuable type-strain genomes for metagenomic binning, comparative biology and taxonomic classification.</title>
        <authorList>
            <person name="Goeker M."/>
        </authorList>
    </citation>
    <scope>NUCLEOTIDE SEQUENCE [LARGE SCALE GENOMIC DNA]</scope>
    <source>
        <strain evidence="4 5">DSM 19377</strain>
    </source>
</reference>
<evidence type="ECO:0000259" key="3">
    <source>
        <dbReference type="Pfam" id="PF14501"/>
    </source>
</evidence>
<dbReference type="RefSeq" id="WP_132746148.1">
    <property type="nucleotide sequence ID" value="NZ_SLXK01000013.1"/>
</dbReference>
<dbReference type="InterPro" id="IPR036890">
    <property type="entry name" value="HATPase_C_sf"/>
</dbReference>
<organism evidence="4 5">
    <name type="scientific">Scopulibacillus darangshiensis</name>
    <dbReference type="NCBI Taxonomy" id="442528"/>
    <lineage>
        <taxon>Bacteria</taxon>
        <taxon>Bacillati</taxon>
        <taxon>Bacillota</taxon>
        <taxon>Bacilli</taxon>
        <taxon>Bacillales</taxon>
        <taxon>Sporolactobacillaceae</taxon>
        <taxon>Scopulibacillus</taxon>
    </lineage>
</organism>
<dbReference type="Proteomes" id="UP000295416">
    <property type="component" value="Unassembled WGS sequence"/>
</dbReference>
<evidence type="ECO:0000313" key="5">
    <source>
        <dbReference type="Proteomes" id="UP000295416"/>
    </source>
</evidence>
<proteinExistence type="predicted"/>
<dbReference type="EMBL" id="SLXK01000013">
    <property type="protein sequence ID" value="TCP29041.1"/>
    <property type="molecule type" value="Genomic_DNA"/>
</dbReference>
<dbReference type="OrthoDB" id="1634477at2"/>
<evidence type="ECO:0000256" key="1">
    <source>
        <dbReference type="SAM" id="Coils"/>
    </source>
</evidence>
<feature type="transmembrane region" description="Helical" evidence="2">
    <location>
        <begin position="6"/>
        <end position="27"/>
    </location>
</feature>
<dbReference type="Pfam" id="PF14501">
    <property type="entry name" value="HATPase_c_5"/>
    <property type="match status" value="1"/>
</dbReference>
<feature type="transmembrane region" description="Helical" evidence="2">
    <location>
        <begin position="72"/>
        <end position="93"/>
    </location>
</feature>